<gene>
    <name evidence="1" type="ORF">NLG97_g7864</name>
</gene>
<evidence type="ECO:0000313" key="1">
    <source>
        <dbReference type="EMBL" id="KAJ3481280.1"/>
    </source>
</evidence>
<dbReference type="Proteomes" id="UP001148737">
    <property type="component" value="Unassembled WGS sequence"/>
</dbReference>
<reference evidence="1" key="1">
    <citation type="submission" date="2022-07" db="EMBL/GenBank/DDBJ databases">
        <title>Genome Sequence of Lecanicillium saksenae.</title>
        <authorList>
            <person name="Buettner E."/>
        </authorList>
    </citation>
    <scope>NUCLEOTIDE SEQUENCE</scope>
    <source>
        <strain evidence="1">VT-O1</strain>
    </source>
</reference>
<protein>
    <submittedName>
        <fullName evidence="1">Uncharacterized protein</fullName>
    </submittedName>
</protein>
<keyword evidence="2" id="KW-1185">Reference proteome</keyword>
<evidence type="ECO:0000313" key="2">
    <source>
        <dbReference type="Proteomes" id="UP001148737"/>
    </source>
</evidence>
<comment type="caution">
    <text evidence="1">The sequence shown here is derived from an EMBL/GenBank/DDBJ whole genome shotgun (WGS) entry which is preliminary data.</text>
</comment>
<dbReference type="EMBL" id="JANAKD010001273">
    <property type="protein sequence ID" value="KAJ3481280.1"/>
    <property type="molecule type" value="Genomic_DNA"/>
</dbReference>
<organism evidence="1 2">
    <name type="scientific">Lecanicillium saksenae</name>
    <dbReference type="NCBI Taxonomy" id="468837"/>
    <lineage>
        <taxon>Eukaryota</taxon>
        <taxon>Fungi</taxon>
        <taxon>Dikarya</taxon>
        <taxon>Ascomycota</taxon>
        <taxon>Pezizomycotina</taxon>
        <taxon>Sordariomycetes</taxon>
        <taxon>Hypocreomycetidae</taxon>
        <taxon>Hypocreales</taxon>
        <taxon>Cordycipitaceae</taxon>
        <taxon>Lecanicillium</taxon>
    </lineage>
</organism>
<name>A0ACC1QKN2_9HYPO</name>
<proteinExistence type="predicted"/>
<sequence length="222" mass="24717">MEHFSHLLISSAAALEFGSLRDNDAAKRIALVMTHPELLTKETRQNLERDITRLGHPSFPGGRERPPAGLLFNALALLDMCADLGNDGSIHDLMWSLADKRMKTTMRRWLRLQLVGANGTRDDAKPLTIKWSLPGTTGKKQSIDDLELSDAEKVALHAKSLVQLNQDLSGLTMHEGELILMKIAAGDGELQLGEGESQEPLISYVVENKDTEDREKKWSWPK</sequence>
<accession>A0ACC1QKN2</accession>